<dbReference type="InterPro" id="IPR038444">
    <property type="entry name" value="DUF465_sf"/>
</dbReference>
<dbReference type="EMBL" id="RBII01000002">
    <property type="protein sequence ID" value="RKQ69624.1"/>
    <property type="molecule type" value="Genomic_DNA"/>
</dbReference>
<sequence>MALSAHLEQLTSKHASLEQKIQNEMRSPLPDQFRISQLKKEKLHLKEELLSKQS</sequence>
<evidence type="ECO:0008006" key="3">
    <source>
        <dbReference type="Google" id="ProtNLM"/>
    </source>
</evidence>
<dbReference type="RefSeq" id="WP_121102503.1">
    <property type="nucleotide sequence ID" value="NZ_RBII01000002.1"/>
</dbReference>
<proteinExistence type="predicted"/>
<name>A0A420WF60_9PROT</name>
<dbReference type="Gene3D" id="6.10.280.50">
    <property type="match status" value="1"/>
</dbReference>
<keyword evidence="2" id="KW-1185">Reference proteome</keyword>
<dbReference type="Proteomes" id="UP000282211">
    <property type="component" value="Unassembled WGS sequence"/>
</dbReference>
<organism evidence="1 2">
    <name type="scientific">Litorimonas taeanensis</name>
    <dbReference type="NCBI Taxonomy" id="568099"/>
    <lineage>
        <taxon>Bacteria</taxon>
        <taxon>Pseudomonadati</taxon>
        <taxon>Pseudomonadota</taxon>
        <taxon>Alphaproteobacteria</taxon>
        <taxon>Maricaulales</taxon>
        <taxon>Robiginitomaculaceae</taxon>
    </lineage>
</organism>
<dbReference type="OrthoDB" id="7173992at2"/>
<evidence type="ECO:0000313" key="1">
    <source>
        <dbReference type="EMBL" id="RKQ69624.1"/>
    </source>
</evidence>
<dbReference type="InParanoid" id="A0A420WF60"/>
<dbReference type="AlphaFoldDB" id="A0A420WF60"/>
<evidence type="ECO:0000313" key="2">
    <source>
        <dbReference type="Proteomes" id="UP000282211"/>
    </source>
</evidence>
<reference evidence="1 2" key="1">
    <citation type="submission" date="2018-10" db="EMBL/GenBank/DDBJ databases">
        <title>Genomic Encyclopedia of Type Strains, Phase IV (KMG-IV): sequencing the most valuable type-strain genomes for metagenomic binning, comparative biology and taxonomic classification.</title>
        <authorList>
            <person name="Goeker M."/>
        </authorList>
    </citation>
    <scope>NUCLEOTIDE SEQUENCE [LARGE SCALE GENOMIC DNA]</scope>
    <source>
        <strain evidence="1 2">DSM 22008</strain>
    </source>
</reference>
<dbReference type="InterPro" id="IPR007420">
    <property type="entry name" value="DUF465"/>
</dbReference>
<gene>
    <name evidence="1" type="ORF">DES40_2427</name>
</gene>
<comment type="caution">
    <text evidence="1">The sequence shown here is derived from an EMBL/GenBank/DDBJ whole genome shotgun (WGS) entry which is preliminary data.</text>
</comment>
<protein>
    <recommendedName>
        <fullName evidence="3">DUF465 domain-containing protein</fullName>
    </recommendedName>
</protein>
<dbReference type="Pfam" id="PF04325">
    <property type="entry name" value="DUF465"/>
    <property type="match status" value="1"/>
</dbReference>
<accession>A0A420WF60</accession>